<keyword evidence="5 7" id="KW-1133">Transmembrane helix</keyword>
<evidence type="ECO:0000256" key="2">
    <source>
        <dbReference type="ARBA" id="ARBA00007928"/>
    </source>
</evidence>
<protein>
    <submittedName>
        <fullName evidence="8">Leucine efflux protein</fullName>
    </submittedName>
</protein>
<dbReference type="PANTHER" id="PTHR30086">
    <property type="entry name" value="ARGININE EXPORTER PROTEIN ARGO"/>
    <property type="match status" value="1"/>
</dbReference>
<dbReference type="RefSeq" id="WP_072897904.1">
    <property type="nucleotide sequence ID" value="NZ_FQWZ01000005.1"/>
</dbReference>
<evidence type="ECO:0000313" key="9">
    <source>
        <dbReference type="Proteomes" id="UP000199758"/>
    </source>
</evidence>
<keyword evidence="4 7" id="KW-0812">Transmembrane</keyword>
<dbReference type="InterPro" id="IPR001123">
    <property type="entry name" value="LeuE-type"/>
</dbReference>
<dbReference type="EMBL" id="FQWZ01000005">
    <property type="protein sequence ID" value="SHH07190.1"/>
    <property type="molecule type" value="Genomic_DNA"/>
</dbReference>
<evidence type="ECO:0000256" key="4">
    <source>
        <dbReference type="ARBA" id="ARBA00022692"/>
    </source>
</evidence>
<dbReference type="OrthoDB" id="9804822at2"/>
<evidence type="ECO:0000256" key="5">
    <source>
        <dbReference type="ARBA" id="ARBA00022989"/>
    </source>
</evidence>
<keyword evidence="6 7" id="KW-0472">Membrane</keyword>
<proteinExistence type="inferred from homology"/>
<dbReference type="GO" id="GO:0005886">
    <property type="term" value="C:plasma membrane"/>
    <property type="evidence" value="ECO:0007669"/>
    <property type="project" value="UniProtKB-SubCell"/>
</dbReference>
<dbReference type="Pfam" id="PF01810">
    <property type="entry name" value="LysE"/>
    <property type="match status" value="1"/>
</dbReference>
<evidence type="ECO:0000256" key="6">
    <source>
        <dbReference type="ARBA" id="ARBA00023136"/>
    </source>
</evidence>
<dbReference type="GO" id="GO:0015820">
    <property type="term" value="P:L-leucine transport"/>
    <property type="evidence" value="ECO:0007669"/>
    <property type="project" value="TreeGrafter"/>
</dbReference>
<sequence>MNSFGLVDLPTYLLGTLIIVLLPGPNSLYVLGAAARLGIAGGYRAACGVFVGDAVLMVLAAGGVASLLRAYPAAFVIFKWAGAAYLAWIGLNLLHGALRAWQASGAEVASGAATARAELGASSERPFRRALVISLLNPKAILFFMAFFIQFVDPAYAHTALSFALLGLIAQTMSFLYLSTLIVAGAHLAAAFSRRQRLSAVLGGGAGTLFLGFGAKLATASLN</sequence>
<dbReference type="AlphaFoldDB" id="A0A1M5PZS0"/>
<gene>
    <name evidence="8" type="ORF">SAMN04488068_2414</name>
</gene>
<feature type="transmembrane region" description="Helical" evidence="7">
    <location>
        <begin position="12"/>
        <end position="31"/>
    </location>
</feature>
<evidence type="ECO:0000313" key="8">
    <source>
        <dbReference type="EMBL" id="SHH07190.1"/>
    </source>
</evidence>
<dbReference type="STRING" id="490188.SAMN04488068_2414"/>
<dbReference type="PIRSF" id="PIRSF006324">
    <property type="entry name" value="LeuE"/>
    <property type="match status" value="1"/>
</dbReference>
<name>A0A1M5PZS0_9GAMM</name>
<feature type="transmembrane region" description="Helical" evidence="7">
    <location>
        <begin position="43"/>
        <end position="65"/>
    </location>
</feature>
<feature type="transmembrane region" description="Helical" evidence="7">
    <location>
        <begin position="163"/>
        <end position="186"/>
    </location>
</feature>
<comment type="subcellular location">
    <subcellularLocation>
        <location evidence="1">Cell membrane</location>
        <topology evidence="1">Multi-pass membrane protein</topology>
    </subcellularLocation>
</comment>
<evidence type="ECO:0000256" key="3">
    <source>
        <dbReference type="ARBA" id="ARBA00022475"/>
    </source>
</evidence>
<comment type="similarity">
    <text evidence="2">Belongs to the Rht family.</text>
</comment>
<feature type="transmembrane region" description="Helical" evidence="7">
    <location>
        <begin position="198"/>
        <end position="218"/>
    </location>
</feature>
<feature type="transmembrane region" description="Helical" evidence="7">
    <location>
        <begin position="130"/>
        <end position="151"/>
    </location>
</feature>
<evidence type="ECO:0000256" key="7">
    <source>
        <dbReference type="SAM" id="Phobius"/>
    </source>
</evidence>
<evidence type="ECO:0000256" key="1">
    <source>
        <dbReference type="ARBA" id="ARBA00004651"/>
    </source>
</evidence>
<keyword evidence="9" id="KW-1185">Reference proteome</keyword>
<dbReference type="NCBIfam" id="NF008201">
    <property type="entry name" value="PRK10958.1"/>
    <property type="match status" value="1"/>
</dbReference>
<keyword evidence="3" id="KW-1003">Cell membrane</keyword>
<accession>A0A1M5PZS0</accession>
<dbReference type="Proteomes" id="UP000199758">
    <property type="component" value="Unassembled WGS sequence"/>
</dbReference>
<reference evidence="8 9" key="1">
    <citation type="submission" date="2016-11" db="EMBL/GenBank/DDBJ databases">
        <authorList>
            <person name="Jaros S."/>
            <person name="Januszkiewicz K."/>
            <person name="Wedrychowicz H."/>
        </authorList>
    </citation>
    <scope>NUCLEOTIDE SEQUENCE [LARGE SCALE GENOMIC DNA]</scope>
    <source>
        <strain evidence="8 9">CGMCC 1.7049</strain>
    </source>
</reference>
<feature type="transmembrane region" description="Helical" evidence="7">
    <location>
        <begin position="71"/>
        <end position="94"/>
    </location>
</feature>
<dbReference type="PANTHER" id="PTHR30086:SF15">
    <property type="entry name" value="LEUCINE EFFLUX PROTEIN"/>
    <property type="match status" value="1"/>
</dbReference>
<organism evidence="8 9">
    <name type="scientific">Hydrocarboniphaga daqingensis</name>
    <dbReference type="NCBI Taxonomy" id="490188"/>
    <lineage>
        <taxon>Bacteria</taxon>
        <taxon>Pseudomonadati</taxon>
        <taxon>Pseudomonadota</taxon>
        <taxon>Gammaproteobacteria</taxon>
        <taxon>Nevskiales</taxon>
        <taxon>Nevskiaceae</taxon>
        <taxon>Hydrocarboniphaga</taxon>
    </lineage>
</organism>
<dbReference type="GO" id="GO:0015190">
    <property type="term" value="F:L-leucine transmembrane transporter activity"/>
    <property type="evidence" value="ECO:0007669"/>
    <property type="project" value="TreeGrafter"/>
</dbReference>